<evidence type="ECO:0000313" key="1">
    <source>
        <dbReference type="EMBL" id="QJR36782.1"/>
    </source>
</evidence>
<evidence type="ECO:0008006" key="3">
    <source>
        <dbReference type="Google" id="ProtNLM"/>
    </source>
</evidence>
<proteinExistence type="predicted"/>
<accession>A0A6M4IVD8</accession>
<protein>
    <recommendedName>
        <fullName evidence="3">KTSC domain-containing protein</fullName>
    </recommendedName>
</protein>
<name>A0A6M4IVD8_9BACT</name>
<dbReference type="AlphaFoldDB" id="A0A6M4IVD8"/>
<reference evidence="1 2" key="1">
    <citation type="submission" date="2020-05" db="EMBL/GenBank/DDBJ databases">
        <title>Complete genome sequence of Gemmatimonas greenlandica TET16.</title>
        <authorList>
            <person name="Zeng Y."/>
        </authorList>
    </citation>
    <scope>NUCLEOTIDE SEQUENCE [LARGE SCALE GENOMIC DNA]</scope>
    <source>
        <strain evidence="1 2">TET16</strain>
    </source>
</reference>
<dbReference type="EMBL" id="CP053085">
    <property type="protein sequence ID" value="QJR36782.1"/>
    <property type="molecule type" value="Genomic_DNA"/>
</dbReference>
<dbReference type="KEGG" id="ggr:HKW67_15285"/>
<gene>
    <name evidence="1" type="ORF">HKW67_15285</name>
</gene>
<dbReference type="Proteomes" id="UP000500938">
    <property type="component" value="Chromosome"/>
</dbReference>
<sequence length="75" mass="8544">MQVYRDLNGDSGVDAYETGDDFIRVQFSKGSVYLYTDASAGREHIEAMKELAARGEGLNTYINKYVRKLFARNEK</sequence>
<organism evidence="1 2">
    <name type="scientific">Gemmatimonas groenlandica</name>
    <dbReference type="NCBI Taxonomy" id="2732249"/>
    <lineage>
        <taxon>Bacteria</taxon>
        <taxon>Pseudomonadati</taxon>
        <taxon>Gemmatimonadota</taxon>
        <taxon>Gemmatimonadia</taxon>
        <taxon>Gemmatimonadales</taxon>
        <taxon>Gemmatimonadaceae</taxon>
        <taxon>Gemmatimonas</taxon>
    </lineage>
</organism>
<evidence type="ECO:0000313" key="2">
    <source>
        <dbReference type="Proteomes" id="UP000500938"/>
    </source>
</evidence>
<keyword evidence="2" id="KW-1185">Reference proteome</keyword>